<dbReference type="PANTHER" id="PTHR22749:SF6">
    <property type="entry name" value="RIBOFLAVIN KINASE"/>
    <property type="match status" value="1"/>
</dbReference>
<dbReference type="GO" id="GO:0009398">
    <property type="term" value="P:FMN biosynthetic process"/>
    <property type="evidence" value="ECO:0007669"/>
    <property type="project" value="UniProtKB-UniRule"/>
</dbReference>
<keyword evidence="18" id="KW-1185">Reference proteome</keyword>
<dbReference type="GO" id="GO:0009231">
    <property type="term" value="P:riboflavin biosynthetic process"/>
    <property type="evidence" value="ECO:0007669"/>
    <property type="project" value="InterPro"/>
</dbReference>
<evidence type="ECO:0000256" key="15">
    <source>
        <dbReference type="PIRNR" id="PIRNR004491"/>
    </source>
</evidence>
<dbReference type="GO" id="GO:0008531">
    <property type="term" value="F:riboflavin kinase activity"/>
    <property type="evidence" value="ECO:0007669"/>
    <property type="project" value="UniProtKB-UniRule"/>
</dbReference>
<keyword evidence="5 15" id="KW-0288">FMN</keyword>
<keyword evidence="7 15" id="KW-0548">Nucleotidyltransferase</keyword>
<evidence type="ECO:0000256" key="10">
    <source>
        <dbReference type="ARBA" id="ARBA00022827"/>
    </source>
</evidence>
<dbReference type="SUPFAM" id="SSF52374">
    <property type="entry name" value="Nucleotidylyl transferase"/>
    <property type="match status" value="1"/>
</dbReference>
<keyword evidence="4 15" id="KW-0285">Flavoprotein</keyword>
<dbReference type="NCBIfam" id="NF004160">
    <property type="entry name" value="PRK05627.1-3"/>
    <property type="match status" value="1"/>
</dbReference>
<comment type="pathway">
    <text evidence="2 15">Cofactor biosynthesis; FAD biosynthesis; FAD from FMN: step 1/1.</text>
</comment>
<dbReference type="UniPathway" id="UPA00276">
    <property type="reaction ID" value="UER00406"/>
</dbReference>
<evidence type="ECO:0000256" key="1">
    <source>
        <dbReference type="ARBA" id="ARBA00002121"/>
    </source>
</evidence>
<dbReference type="CDD" id="cd02064">
    <property type="entry name" value="FAD_synthetase_N"/>
    <property type="match status" value="1"/>
</dbReference>
<sequence length="318" mass="34595">MTFLFRDTSGACLAPFGSVICIGAFDGLHRGHQAMLARVRERAGAMQLISAAISFEPLPREFFARGVAMPRLSNAREKIAGIAAFGMQRLLSLRFDAALSAMSAEDFVARVLVRRLNAREVWVGQGFRFGHKRAGDFALLQQLGPRYGFVARELETIQHEGVRISSSAIREALAASDFESAARGLGRAFSMGGHVVRGQQLGRTLGYPTANLRLGTRVAPVQGIFAVHVHGVTAESWPAVASLGVRPTVNGKEPLLEAHLFDFDGDLYGRRISVEFVAKLRDEEKFDNLDAMVEQIHLDAAAARHILNFPVKTAEAGA</sequence>
<dbReference type="Gene3D" id="3.40.50.620">
    <property type="entry name" value="HUPs"/>
    <property type="match status" value="1"/>
</dbReference>
<organism evidence="17 18">
    <name type="scientific">Pseudolysobacter antarcticus</name>
    <dbReference type="NCBI Taxonomy" id="2511995"/>
    <lineage>
        <taxon>Bacteria</taxon>
        <taxon>Pseudomonadati</taxon>
        <taxon>Pseudomonadota</taxon>
        <taxon>Gammaproteobacteria</taxon>
        <taxon>Lysobacterales</taxon>
        <taxon>Rhodanobacteraceae</taxon>
        <taxon>Pseudolysobacter</taxon>
    </lineage>
</organism>
<evidence type="ECO:0000256" key="4">
    <source>
        <dbReference type="ARBA" id="ARBA00022630"/>
    </source>
</evidence>
<feature type="domain" description="Riboflavin kinase" evidence="16">
    <location>
        <begin position="184"/>
        <end position="308"/>
    </location>
</feature>
<dbReference type="SMART" id="SM00904">
    <property type="entry name" value="Flavokinase"/>
    <property type="match status" value="1"/>
</dbReference>
<evidence type="ECO:0000256" key="11">
    <source>
        <dbReference type="ARBA" id="ARBA00022840"/>
    </source>
</evidence>
<dbReference type="SUPFAM" id="SSF82114">
    <property type="entry name" value="Riboflavin kinase-like"/>
    <property type="match status" value="1"/>
</dbReference>
<dbReference type="NCBIfam" id="NF004163">
    <property type="entry name" value="PRK05627.1-6"/>
    <property type="match status" value="1"/>
</dbReference>
<evidence type="ECO:0000256" key="8">
    <source>
        <dbReference type="ARBA" id="ARBA00022741"/>
    </source>
</evidence>
<dbReference type="AlphaFoldDB" id="A0A411HK56"/>
<comment type="catalytic activity">
    <reaction evidence="13 15">
        <text>riboflavin + ATP = FMN + ADP + H(+)</text>
        <dbReference type="Rhea" id="RHEA:14357"/>
        <dbReference type="ChEBI" id="CHEBI:15378"/>
        <dbReference type="ChEBI" id="CHEBI:30616"/>
        <dbReference type="ChEBI" id="CHEBI:57986"/>
        <dbReference type="ChEBI" id="CHEBI:58210"/>
        <dbReference type="ChEBI" id="CHEBI:456216"/>
        <dbReference type="EC" id="2.7.1.26"/>
    </reaction>
</comment>
<name>A0A411HK56_9GAMM</name>
<comment type="function">
    <text evidence="1">Catalyzes the phosphorylation of riboflavin to FMN followed by the adenylation of FMN to FAD.</text>
</comment>
<keyword evidence="11 15" id="KW-0067">ATP-binding</keyword>
<dbReference type="InterPro" id="IPR023465">
    <property type="entry name" value="Riboflavin_kinase_dom_sf"/>
</dbReference>
<dbReference type="Gene3D" id="2.40.30.30">
    <property type="entry name" value="Riboflavin kinase-like"/>
    <property type="match status" value="1"/>
</dbReference>
<keyword evidence="12" id="KW-0511">Multifunctional enzyme</keyword>
<dbReference type="InterPro" id="IPR014729">
    <property type="entry name" value="Rossmann-like_a/b/a_fold"/>
</dbReference>
<dbReference type="InterPro" id="IPR002606">
    <property type="entry name" value="Riboflavin_kinase_bac"/>
</dbReference>
<dbReference type="EC" id="2.7.1.26" evidence="15"/>
<protein>
    <recommendedName>
        <fullName evidence="15">Riboflavin biosynthesis protein</fullName>
    </recommendedName>
    <domain>
        <recommendedName>
            <fullName evidence="15">Riboflavin kinase</fullName>
            <ecNumber evidence="15">2.7.1.26</ecNumber>
        </recommendedName>
        <alternativeName>
            <fullName evidence="15">Flavokinase</fullName>
        </alternativeName>
    </domain>
    <domain>
        <recommendedName>
            <fullName evidence="15">FMN adenylyltransferase</fullName>
            <ecNumber evidence="15">2.7.7.2</ecNumber>
        </recommendedName>
        <alternativeName>
            <fullName evidence="15">FAD pyrophosphorylase</fullName>
        </alternativeName>
        <alternativeName>
            <fullName evidence="15">FAD synthase</fullName>
        </alternativeName>
    </domain>
</protein>
<evidence type="ECO:0000256" key="12">
    <source>
        <dbReference type="ARBA" id="ARBA00023268"/>
    </source>
</evidence>
<keyword evidence="6 15" id="KW-0808">Transferase</keyword>
<evidence type="ECO:0000256" key="7">
    <source>
        <dbReference type="ARBA" id="ARBA00022695"/>
    </source>
</evidence>
<dbReference type="OrthoDB" id="9803667at2"/>
<evidence type="ECO:0000259" key="16">
    <source>
        <dbReference type="SMART" id="SM00904"/>
    </source>
</evidence>
<evidence type="ECO:0000313" key="17">
    <source>
        <dbReference type="EMBL" id="QBB70893.1"/>
    </source>
</evidence>
<dbReference type="PANTHER" id="PTHR22749">
    <property type="entry name" value="RIBOFLAVIN KINASE/FMN ADENYLYLTRANSFERASE"/>
    <property type="match status" value="1"/>
</dbReference>
<evidence type="ECO:0000256" key="5">
    <source>
        <dbReference type="ARBA" id="ARBA00022643"/>
    </source>
</evidence>
<evidence type="ECO:0000256" key="14">
    <source>
        <dbReference type="ARBA" id="ARBA00049494"/>
    </source>
</evidence>
<comment type="similarity">
    <text evidence="15">Belongs to the ribF family.</text>
</comment>
<comment type="pathway">
    <text evidence="3 15">Cofactor biosynthesis; FMN biosynthesis; FMN from riboflavin (ATP route): step 1/1.</text>
</comment>
<comment type="catalytic activity">
    <reaction evidence="14 15">
        <text>FMN + ATP + H(+) = FAD + diphosphate</text>
        <dbReference type="Rhea" id="RHEA:17237"/>
        <dbReference type="ChEBI" id="CHEBI:15378"/>
        <dbReference type="ChEBI" id="CHEBI:30616"/>
        <dbReference type="ChEBI" id="CHEBI:33019"/>
        <dbReference type="ChEBI" id="CHEBI:57692"/>
        <dbReference type="ChEBI" id="CHEBI:58210"/>
        <dbReference type="EC" id="2.7.7.2"/>
    </reaction>
</comment>
<keyword evidence="10 15" id="KW-0274">FAD</keyword>
<dbReference type="NCBIfam" id="NF004159">
    <property type="entry name" value="PRK05627.1-2"/>
    <property type="match status" value="1"/>
</dbReference>
<dbReference type="EMBL" id="CP035704">
    <property type="protein sequence ID" value="QBB70893.1"/>
    <property type="molecule type" value="Genomic_DNA"/>
</dbReference>
<dbReference type="EC" id="2.7.7.2" evidence="15"/>
<dbReference type="FunFam" id="2.40.30.30:FF:000003">
    <property type="entry name" value="Riboflavin biosynthesis protein"/>
    <property type="match status" value="1"/>
</dbReference>
<evidence type="ECO:0000256" key="6">
    <source>
        <dbReference type="ARBA" id="ARBA00022679"/>
    </source>
</evidence>
<dbReference type="Pfam" id="PF06574">
    <property type="entry name" value="FAD_syn"/>
    <property type="match status" value="1"/>
</dbReference>
<dbReference type="FunFam" id="3.40.50.620:FF:000021">
    <property type="entry name" value="Riboflavin biosynthesis protein"/>
    <property type="match status" value="1"/>
</dbReference>
<dbReference type="GO" id="GO:0005524">
    <property type="term" value="F:ATP binding"/>
    <property type="evidence" value="ECO:0007669"/>
    <property type="project" value="UniProtKB-UniRule"/>
</dbReference>
<keyword evidence="8 15" id="KW-0547">Nucleotide-binding</keyword>
<evidence type="ECO:0000256" key="3">
    <source>
        <dbReference type="ARBA" id="ARBA00005201"/>
    </source>
</evidence>
<dbReference type="UniPathway" id="UPA00277">
    <property type="reaction ID" value="UER00407"/>
</dbReference>
<evidence type="ECO:0000256" key="13">
    <source>
        <dbReference type="ARBA" id="ARBA00047880"/>
    </source>
</evidence>
<evidence type="ECO:0000256" key="2">
    <source>
        <dbReference type="ARBA" id="ARBA00004726"/>
    </source>
</evidence>
<dbReference type="Proteomes" id="UP000291562">
    <property type="component" value="Chromosome"/>
</dbReference>
<gene>
    <name evidence="17" type="ORF">ELE36_11330</name>
</gene>
<dbReference type="Pfam" id="PF01687">
    <property type="entry name" value="Flavokinase"/>
    <property type="match status" value="1"/>
</dbReference>
<dbReference type="PIRSF" id="PIRSF004491">
    <property type="entry name" value="FAD_Synth"/>
    <property type="match status" value="1"/>
</dbReference>
<dbReference type="InterPro" id="IPR015864">
    <property type="entry name" value="FAD_synthase"/>
</dbReference>
<keyword evidence="9 15" id="KW-0418">Kinase</keyword>
<accession>A0A411HK56</accession>
<dbReference type="GO" id="GO:0006747">
    <property type="term" value="P:FAD biosynthetic process"/>
    <property type="evidence" value="ECO:0007669"/>
    <property type="project" value="UniProtKB-UniRule"/>
</dbReference>
<proteinExistence type="inferred from homology"/>
<dbReference type="GO" id="GO:0003919">
    <property type="term" value="F:FMN adenylyltransferase activity"/>
    <property type="evidence" value="ECO:0007669"/>
    <property type="project" value="UniProtKB-UniRule"/>
</dbReference>
<dbReference type="InterPro" id="IPR015865">
    <property type="entry name" value="Riboflavin_kinase_bac/euk"/>
</dbReference>
<dbReference type="NCBIfam" id="TIGR00083">
    <property type="entry name" value="ribF"/>
    <property type="match status" value="1"/>
</dbReference>
<reference evidence="17 18" key="1">
    <citation type="submission" date="2019-01" db="EMBL/GenBank/DDBJ databases">
        <title>Pseudolysobacter antarctica gen. nov., sp. nov., isolated from Fildes Peninsula, Antarctica.</title>
        <authorList>
            <person name="Wei Z."/>
            <person name="Peng F."/>
        </authorList>
    </citation>
    <scope>NUCLEOTIDE SEQUENCE [LARGE SCALE GENOMIC DNA]</scope>
    <source>
        <strain evidence="17 18">AQ6-296</strain>
    </source>
</reference>
<dbReference type="InterPro" id="IPR023468">
    <property type="entry name" value="Riboflavin_kinase"/>
</dbReference>
<dbReference type="KEGG" id="xbc:ELE36_11330"/>
<evidence type="ECO:0000256" key="9">
    <source>
        <dbReference type="ARBA" id="ARBA00022777"/>
    </source>
</evidence>
<dbReference type="RefSeq" id="WP_129833366.1">
    <property type="nucleotide sequence ID" value="NZ_CP035704.1"/>
</dbReference>
<evidence type="ECO:0000313" key="18">
    <source>
        <dbReference type="Proteomes" id="UP000291562"/>
    </source>
</evidence>